<organism evidence="1 2">
    <name type="scientific">Candidatus Iainarchaeum sp</name>
    <dbReference type="NCBI Taxonomy" id="3101447"/>
    <lineage>
        <taxon>Archaea</taxon>
        <taxon>Candidatus Iainarchaeota</taxon>
        <taxon>Candidatus Iainarchaeia</taxon>
        <taxon>Candidatus Iainarchaeales</taxon>
        <taxon>Candidatus Iainarchaeaceae</taxon>
        <taxon>Candidatus Iainarchaeum</taxon>
    </lineage>
</organism>
<dbReference type="AlphaFoldDB" id="A0A8T4L0X4"/>
<reference evidence="1" key="1">
    <citation type="submission" date="2021-03" db="EMBL/GenBank/DDBJ databases">
        <authorList>
            <person name="Jaffe A."/>
        </authorList>
    </citation>
    <scope>NUCLEOTIDE SEQUENCE</scope>
    <source>
        <strain evidence="1">RIFCSPLOWO2_01_FULL_AR10_48_17</strain>
    </source>
</reference>
<evidence type="ECO:0000313" key="1">
    <source>
        <dbReference type="EMBL" id="MBS3060978.1"/>
    </source>
</evidence>
<protein>
    <submittedName>
        <fullName evidence="1">Uncharacterized protein</fullName>
    </submittedName>
</protein>
<comment type="caution">
    <text evidence="1">The sequence shown here is derived from an EMBL/GenBank/DDBJ whole genome shotgun (WGS) entry which is preliminary data.</text>
</comment>
<evidence type="ECO:0000313" key="2">
    <source>
        <dbReference type="Proteomes" id="UP000675968"/>
    </source>
</evidence>
<dbReference type="EMBL" id="JAGVWC010000003">
    <property type="protein sequence ID" value="MBS3060978.1"/>
    <property type="molecule type" value="Genomic_DNA"/>
</dbReference>
<gene>
    <name evidence="1" type="ORF">J4215_00165</name>
</gene>
<dbReference type="Proteomes" id="UP000675968">
    <property type="component" value="Unassembled WGS sequence"/>
</dbReference>
<proteinExistence type="predicted"/>
<sequence>MDSFGLCRSADRSPVQIAKLCQDHSIYMTIQHQSPNYFAAWISKPSISPRIQRQKAKKKK</sequence>
<name>A0A8T4L0X4_9ARCH</name>
<accession>A0A8T4L0X4</accession>
<reference evidence="1" key="2">
    <citation type="submission" date="2021-05" db="EMBL/GenBank/DDBJ databases">
        <title>Protein family content uncovers lineage relationships and bacterial pathway maintenance mechanisms in DPANN archaea.</title>
        <authorList>
            <person name="Castelle C.J."/>
            <person name="Meheust R."/>
            <person name="Jaffe A.L."/>
            <person name="Seitz K."/>
            <person name="Gong X."/>
            <person name="Baker B.J."/>
            <person name="Banfield J.F."/>
        </authorList>
    </citation>
    <scope>NUCLEOTIDE SEQUENCE</scope>
    <source>
        <strain evidence="1">RIFCSPLOWO2_01_FULL_AR10_48_17</strain>
    </source>
</reference>